<dbReference type="OrthoDB" id="9781958at2"/>
<evidence type="ECO:0000256" key="2">
    <source>
        <dbReference type="ARBA" id="ARBA00023125"/>
    </source>
</evidence>
<dbReference type="SUPFAM" id="SSF46785">
    <property type="entry name" value="Winged helix' DNA-binding domain"/>
    <property type="match status" value="1"/>
</dbReference>
<dbReference type="AlphaFoldDB" id="A0A5C8PRB3"/>
<dbReference type="CDD" id="cd00090">
    <property type="entry name" value="HTH_ARSR"/>
    <property type="match status" value="1"/>
</dbReference>
<sequence length="335" mass="36894">MLSAGGARRNVLTIDPQDQLEVLKGLSSPVRIKILRLLHAGGPMNVNEISKALKLPQSTVATHVQVLEESALIQTRAVKATKGQQKICSARYDEVFIRLDGVPAQQQDRMIEVAMPLGLYTSYQVSAPCGLCSTDGIIGLLDVPDFFLDPSRMRASLIWFGRGYVEYKFPNNAKIAQAEVEALEFSLEISSEVPGTNTNWPSDISLWVNDTLVGTWTSPGDFGDKRGIHTPRWWKLEGSQYGKLTTWRITDKGCFVDGARVSRVNLKQLDLAAHHSIRLKIGIDDGAKRPGGINIFGRGFGNHDQDINMRLYLKPALAEGAPASRNGAARLYHKS</sequence>
<dbReference type="GO" id="GO:0003677">
    <property type="term" value="F:DNA binding"/>
    <property type="evidence" value="ECO:0007669"/>
    <property type="project" value="UniProtKB-KW"/>
</dbReference>
<dbReference type="RefSeq" id="WP_147846759.1">
    <property type="nucleotide sequence ID" value="NZ_VDUZ01000008.1"/>
</dbReference>
<dbReference type="PANTHER" id="PTHR43132:SF2">
    <property type="entry name" value="ARSENICAL RESISTANCE OPERON REPRESSOR ARSR-RELATED"/>
    <property type="match status" value="1"/>
</dbReference>
<organism evidence="5 6">
    <name type="scientific">Vineibacter terrae</name>
    <dbReference type="NCBI Taxonomy" id="2586908"/>
    <lineage>
        <taxon>Bacteria</taxon>
        <taxon>Pseudomonadati</taxon>
        <taxon>Pseudomonadota</taxon>
        <taxon>Alphaproteobacteria</taxon>
        <taxon>Hyphomicrobiales</taxon>
        <taxon>Vineibacter</taxon>
    </lineage>
</organism>
<protein>
    <submittedName>
        <fullName evidence="5">Helix-turn-helix domain-containing protein</fullName>
    </submittedName>
</protein>
<dbReference type="EMBL" id="VDUZ01000008">
    <property type="protein sequence ID" value="TXL77706.1"/>
    <property type="molecule type" value="Genomic_DNA"/>
</dbReference>
<dbReference type="InterPro" id="IPR036388">
    <property type="entry name" value="WH-like_DNA-bd_sf"/>
</dbReference>
<keyword evidence="1" id="KW-0805">Transcription regulation</keyword>
<accession>A0A5C8PRB3</accession>
<evidence type="ECO:0000259" key="4">
    <source>
        <dbReference type="SMART" id="SM00418"/>
    </source>
</evidence>
<reference evidence="5 6" key="1">
    <citation type="submission" date="2019-06" db="EMBL/GenBank/DDBJ databases">
        <title>New taxonomy in bacterial strain CC-CFT640, isolated from vineyard.</title>
        <authorList>
            <person name="Lin S.-Y."/>
            <person name="Tsai C.-F."/>
            <person name="Young C.-C."/>
        </authorList>
    </citation>
    <scope>NUCLEOTIDE SEQUENCE [LARGE SCALE GENOMIC DNA]</scope>
    <source>
        <strain evidence="5 6">CC-CFT640</strain>
    </source>
</reference>
<keyword evidence="6" id="KW-1185">Reference proteome</keyword>
<dbReference type="InterPro" id="IPR036390">
    <property type="entry name" value="WH_DNA-bd_sf"/>
</dbReference>
<dbReference type="InterPro" id="IPR016943">
    <property type="entry name" value="UCP030050_HTH"/>
</dbReference>
<evidence type="ECO:0000256" key="1">
    <source>
        <dbReference type="ARBA" id="ARBA00023015"/>
    </source>
</evidence>
<dbReference type="InterPro" id="IPR011991">
    <property type="entry name" value="ArsR-like_HTH"/>
</dbReference>
<name>A0A5C8PRB3_9HYPH</name>
<dbReference type="Pfam" id="PF12840">
    <property type="entry name" value="HTH_20"/>
    <property type="match status" value="1"/>
</dbReference>
<feature type="domain" description="HTH arsR-type" evidence="4">
    <location>
        <begin position="21"/>
        <end position="92"/>
    </location>
</feature>
<gene>
    <name evidence="5" type="ORF">FHP25_09820</name>
</gene>
<keyword evidence="3" id="KW-0804">Transcription</keyword>
<keyword evidence="2" id="KW-0238">DNA-binding</keyword>
<dbReference type="SMART" id="SM00418">
    <property type="entry name" value="HTH_ARSR"/>
    <property type="match status" value="1"/>
</dbReference>
<dbReference type="GO" id="GO:0003700">
    <property type="term" value="F:DNA-binding transcription factor activity"/>
    <property type="evidence" value="ECO:0007669"/>
    <property type="project" value="InterPro"/>
</dbReference>
<dbReference type="InterPro" id="IPR001845">
    <property type="entry name" value="HTH_ArsR_DNA-bd_dom"/>
</dbReference>
<evidence type="ECO:0000256" key="3">
    <source>
        <dbReference type="ARBA" id="ARBA00023163"/>
    </source>
</evidence>
<proteinExistence type="predicted"/>
<evidence type="ECO:0000313" key="6">
    <source>
        <dbReference type="Proteomes" id="UP000321638"/>
    </source>
</evidence>
<dbReference type="PANTHER" id="PTHR43132">
    <property type="entry name" value="ARSENICAL RESISTANCE OPERON REPRESSOR ARSR-RELATED"/>
    <property type="match status" value="1"/>
</dbReference>
<dbReference type="InterPro" id="IPR051011">
    <property type="entry name" value="Metal_resp_trans_reg"/>
</dbReference>
<dbReference type="Gene3D" id="1.10.10.10">
    <property type="entry name" value="Winged helix-like DNA-binding domain superfamily/Winged helix DNA-binding domain"/>
    <property type="match status" value="1"/>
</dbReference>
<dbReference type="Proteomes" id="UP000321638">
    <property type="component" value="Unassembled WGS sequence"/>
</dbReference>
<evidence type="ECO:0000313" key="5">
    <source>
        <dbReference type="EMBL" id="TXL77706.1"/>
    </source>
</evidence>
<dbReference type="PIRSF" id="PIRSF030050">
    <property type="entry name" value="UCP030050_HTH"/>
    <property type="match status" value="1"/>
</dbReference>
<comment type="caution">
    <text evidence="5">The sequence shown here is derived from an EMBL/GenBank/DDBJ whole genome shotgun (WGS) entry which is preliminary data.</text>
</comment>